<protein>
    <submittedName>
        <fullName evidence="2">Uncharacterized protein</fullName>
    </submittedName>
</protein>
<dbReference type="AlphaFoldDB" id="A0A225VYW6"/>
<sequence length="718" mass="79661">MEDAIVVVGELYDSRVGLGEKKVAESKDARTQPDSEEEIQDAYHVTLDGTVEDGREESAPVGSGVDFNSDSSAEILGATQHMQFAHALPAGMVFKAQGGVTQPESSLGVQVTEAVLLVSPMPANPDDVGSRGGPAFGVITETPTFETFKAFIQAVAKSVDQVGNDEPLKKVVLFSNARGVAAQVNQRVDQAFQAIQMLAARPGVVKSVTVSNAEASTAPVQVSTGPAEAVSNETTIHEVARALKVVETQFEERWQRREAKAEKAKESWATNLQKSLNDQWESVMSAQMQRLQEEITSLKEARNQDQKANRRSKNVLHPRSSNAIKDDAIHSQDTSGDSAFAAQLQLTLPSLTETKYEKRDVRPKEEQGSRIVKTSGSRVKSPQTETKSTGAARSEDKEPPKKELRTKPSRQDEDPSGPSSSGESSEEDDSSSDSDSSSDDMPPYTTMVTNAKGGNMHTLRTFTNALDDFDEKQSLTARRRWWEKFLNMTIQAGKRVRTNWGRLAREFKGEYCKSRVSDSNKYYTMKEYKDETALAFLYRLNLAAERADVKFRKSERRREQHTKRFIKNLTDMSLRSTLQSQRFYKVSDLEYVLKQQEERNSNRAYVAQDDEGADVEQPAQGEQDVGENDAAFQELSAAIQDAQILYNPNGAFLSREELILEVYRIMNNVGWKPANPNARSGSSANPIPPVPPPAQPAAFQGYQSYNNPNRLEFCEKCK</sequence>
<feature type="compositionally biased region" description="Acidic residues" evidence="1">
    <location>
        <begin position="424"/>
        <end position="438"/>
    </location>
</feature>
<organism evidence="2 3">
    <name type="scientific">Phytophthora megakarya</name>
    <dbReference type="NCBI Taxonomy" id="4795"/>
    <lineage>
        <taxon>Eukaryota</taxon>
        <taxon>Sar</taxon>
        <taxon>Stramenopiles</taxon>
        <taxon>Oomycota</taxon>
        <taxon>Peronosporomycetes</taxon>
        <taxon>Peronosporales</taxon>
        <taxon>Peronosporaceae</taxon>
        <taxon>Phytophthora</taxon>
    </lineage>
</organism>
<accession>A0A225VYW6</accession>
<feature type="compositionally biased region" description="Polar residues" evidence="1">
    <location>
        <begin position="372"/>
        <end position="391"/>
    </location>
</feature>
<comment type="caution">
    <text evidence="2">The sequence shown here is derived from an EMBL/GenBank/DDBJ whole genome shotgun (WGS) entry which is preliminary data.</text>
</comment>
<feature type="compositionally biased region" description="Basic and acidic residues" evidence="1">
    <location>
        <begin position="355"/>
        <end position="368"/>
    </location>
</feature>
<feature type="compositionally biased region" description="Basic and acidic residues" evidence="1">
    <location>
        <begin position="299"/>
        <end position="308"/>
    </location>
</feature>
<keyword evidence="3" id="KW-1185">Reference proteome</keyword>
<feature type="region of interest" description="Disordered" evidence="1">
    <location>
        <begin position="600"/>
        <end position="626"/>
    </location>
</feature>
<evidence type="ECO:0000256" key="1">
    <source>
        <dbReference type="SAM" id="MobiDB-lite"/>
    </source>
</evidence>
<name>A0A225VYW6_9STRA</name>
<proteinExistence type="predicted"/>
<dbReference type="Proteomes" id="UP000198211">
    <property type="component" value="Unassembled WGS sequence"/>
</dbReference>
<dbReference type="EMBL" id="NBNE01002668">
    <property type="protein sequence ID" value="OWZ09780.1"/>
    <property type="molecule type" value="Genomic_DNA"/>
</dbReference>
<evidence type="ECO:0000313" key="3">
    <source>
        <dbReference type="Proteomes" id="UP000198211"/>
    </source>
</evidence>
<feature type="region of interest" description="Disordered" evidence="1">
    <location>
        <begin position="355"/>
        <end position="451"/>
    </location>
</feature>
<gene>
    <name evidence="2" type="ORF">PHMEG_00017464</name>
</gene>
<dbReference type="OrthoDB" id="97337at2759"/>
<feature type="region of interest" description="Disordered" evidence="1">
    <location>
        <begin position="299"/>
        <end position="335"/>
    </location>
</feature>
<evidence type="ECO:0000313" key="2">
    <source>
        <dbReference type="EMBL" id="OWZ09780.1"/>
    </source>
</evidence>
<feature type="compositionally biased region" description="Basic and acidic residues" evidence="1">
    <location>
        <begin position="393"/>
        <end position="413"/>
    </location>
</feature>
<reference evidence="3" key="1">
    <citation type="submission" date="2017-03" db="EMBL/GenBank/DDBJ databases">
        <title>Phytopthora megakarya and P. palmivora, two closely related causual agents of cacao black pod achieved similar genome size and gene model numbers by different mechanisms.</title>
        <authorList>
            <person name="Ali S."/>
            <person name="Shao J."/>
            <person name="Larry D.J."/>
            <person name="Kronmiller B."/>
            <person name="Shen D."/>
            <person name="Strem M.D."/>
            <person name="Melnick R.L."/>
            <person name="Guiltinan M.J."/>
            <person name="Tyler B.M."/>
            <person name="Meinhardt L.W."/>
            <person name="Bailey B.A."/>
        </authorList>
    </citation>
    <scope>NUCLEOTIDE SEQUENCE [LARGE SCALE GENOMIC DNA]</scope>
    <source>
        <strain evidence="3">zdho120</strain>
    </source>
</reference>
<feature type="compositionally biased region" description="Pro residues" evidence="1">
    <location>
        <begin position="686"/>
        <end position="695"/>
    </location>
</feature>
<feature type="region of interest" description="Disordered" evidence="1">
    <location>
        <begin position="676"/>
        <end position="703"/>
    </location>
</feature>